<dbReference type="PANTHER" id="PTHR30474">
    <property type="entry name" value="CELL CYCLE PROTEIN"/>
    <property type="match status" value="1"/>
</dbReference>
<sequence length="471" mass="49269">AVTTVGRPATDTHAEHGVAVAALPGRRPARRRTELGLIVLAVILTGGLYALAGAGRAGSLPANIGPFLGVIFVLLLIGHVAMRFLAPEADPILLPVAGLLNGIGYVFIARLSSAEASAQALWSTIGMAAFVVTLLVVRRARDLARYRYTWGALGLILLLLPLVPHLGENINGARLWIHVGSHEFQPGELAKLALAIFFAAALVERAEQLSRGTRRVGRMLVIDPKHLAPVVGAWGLSLLIFLAENDLGSSFLFFALFIGMLWVATNRAIYLGLGAGLFAGGAAFALTAIGHAKTRIQSWLHPFAHPTTTGYQILQSLFAIANGGVFGTGPGQSNAAIIPEASSDMIFAVVAEEIGLVGAAALLVAYLLMVGTGLRIAIRCENAFEKLLATGLALIIGVQTFVIVGGVTNLIPLTGITLPFVSYGGSSLISNYILLALLLRISDTAARQGLPTAPSRRRGSGSEVRLAEAGA</sequence>
<feature type="transmembrane region" description="Helical" evidence="7">
    <location>
        <begin position="249"/>
        <end position="265"/>
    </location>
</feature>
<feature type="transmembrane region" description="Helical" evidence="7">
    <location>
        <begin position="189"/>
        <end position="206"/>
    </location>
</feature>
<feature type="transmembrane region" description="Helical" evidence="7">
    <location>
        <begin position="270"/>
        <end position="292"/>
    </location>
</feature>
<feature type="transmembrane region" description="Helical" evidence="7">
    <location>
        <begin position="387"/>
        <end position="408"/>
    </location>
</feature>
<keyword evidence="5 7" id="KW-0472">Membrane</keyword>
<feature type="transmembrane region" description="Helical" evidence="7">
    <location>
        <begin position="35"/>
        <end position="52"/>
    </location>
</feature>
<feature type="transmembrane region" description="Helical" evidence="7">
    <location>
        <begin position="149"/>
        <end position="167"/>
    </location>
</feature>
<protein>
    <submittedName>
        <fullName evidence="8">FtsW/RodA/SpoVE family cell cycle protein</fullName>
    </submittedName>
</protein>
<evidence type="ECO:0000256" key="5">
    <source>
        <dbReference type="ARBA" id="ARBA00023136"/>
    </source>
</evidence>
<evidence type="ECO:0000256" key="4">
    <source>
        <dbReference type="ARBA" id="ARBA00022989"/>
    </source>
</evidence>
<dbReference type="InterPro" id="IPR001182">
    <property type="entry name" value="FtsW/RodA"/>
</dbReference>
<dbReference type="Proteomes" id="UP000437736">
    <property type="component" value="Unassembled WGS sequence"/>
</dbReference>
<feature type="transmembrane region" description="Helical" evidence="7">
    <location>
        <begin position="420"/>
        <end position="439"/>
    </location>
</feature>
<comment type="subcellular location">
    <subcellularLocation>
        <location evidence="1">Membrane</location>
        <topology evidence="1">Multi-pass membrane protein</topology>
    </subcellularLocation>
</comment>
<feature type="transmembrane region" description="Helical" evidence="7">
    <location>
        <begin position="92"/>
        <end position="108"/>
    </location>
</feature>
<feature type="region of interest" description="Disordered" evidence="6">
    <location>
        <begin position="449"/>
        <end position="471"/>
    </location>
</feature>
<dbReference type="Pfam" id="PF01098">
    <property type="entry name" value="FTSW_RODA_SPOVE"/>
    <property type="match status" value="1"/>
</dbReference>
<reference evidence="8 9" key="1">
    <citation type="submission" date="2019-11" db="EMBL/GenBank/DDBJ databases">
        <title>Acidiferrimicrobium australis gen. nov., sp. nov., an acidophilic and obligately heterotrophic, member of the Actinobacteria that catalyses dissimilatory oxido- reduction of iron isolated from metal-rich acidic water in Chile.</title>
        <authorList>
            <person name="Gonzalez D."/>
            <person name="Huber K."/>
            <person name="Hedrich S."/>
            <person name="Rojas-Villalobos C."/>
            <person name="Quatrini R."/>
            <person name="Dinamarca M.A."/>
            <person name="Schwarz A."/>
            <person name="Canales C."/>
            <person name="Nancucheo I."/>
        </authorList>
    </citation>
    <scope>NUCLEOTIDE SEQUENCE [LARGE SCALE GENOMIC DNA]</scope>
    <source>
        <strain evidence="8 9">USS-CCA1</strain>
    </source>
</reference>
<dbReference type="PANTHER" id="PTHR30474:SF3">
    <property type="entry name" value="PEPTIDOGLYCAN GLYCOSYLTRANSFERASE RODA"/>
    <property type="match status" value="1"/>
</dbReference>
<accession>A0ABW9QWU7</accession>
<feature type="non-terminal residue" evidence="8">
    <location>
        <position position="1"/>
    </location>
</feature>
<evidence type="ECO:0000256" key="7">
    <source>
        <dbReference type="SAM" id="Phobius"/>
    </source>
</evidence>
<keyword evidence="9" id="KW-1185">Reference proteome</keyword>
<proteinExistence type="predicted"/>
<feature type="transmembrane region" description="Helical" evidence="7">
    <location>
        <begin position="227"/>
        <end position="243"/>
    </location>
</feature>
<evidence type="ECO:0000256" key="1">
    <source>
        <dbReference type="ARBA" id="ARBA00004141"/>
    </source>
</evidence>
<keyword evidence="3" id="KW-0133">Cell shape</keyword>
<keyword evidence="2 7" id="KW-0812">Transmembrane</keyword>
<comment type="caution">
    <text evidence="8">The sequence shown here is derived from an EMBL/GenBank/DDBJ whole genome shotgun (WGS) entry which is preliminary data.</text>
</comment>
<organism evidence="8 9">
    <name type="scientific">Acidiferrimicrobium australe</name>
    <dbReference type="NCBI Taxonomy" id="2664430"/>
    <lineage>
        <taxon>Bacteria</taxon>
        <taxon>Bacillati</taxon>
        <taxon>Actinomycetota</taxon>
        <taxon>Acidimicrobiia</taxon>
        <taxon>Acidimicrobiales</taxon>
        <taxon>Acidimicrobiaceae</taxon>
        <taxon>Acidiferrimicrobium</taxon>
    </lineage>
</organism>
<evidence type="ECO:0000256" key="3">
    <source>
        <dbReference type="ARBA" id="ARBA00022960"/>
    </source>
</evidence>
<evidence type="ECO:0000256" key="6">
    <source>
        <dbReference type="SAM" id="MobiDB-lite"/>
    </source>
</evidence>
<feature type="transmembrane region" description="Helical" evidence="7">
    <location>
        <begin position="120"/>
        <end position="137"/>
    </location>
</feature>
<dbReference type="EMBL" id="WJHE01000810">
    <property type="protein sequence ID" value="MST34011.1"/>
    <property type="molecule type" value="Genomic_DNA"/>
</dbReference>
<evidence type="ECO:0000313" key="8">
    <source>
        <dbReference type="EMBL" id="MST34011.1"/>
    </source>
</evidence>
<evidence type="ECO:0000313" key="9">
    <source>
        <dbReference type="Proteomes" id="UP000437736"/>
    </source>
</evidence>
<feature type="transmembrane region" description="Helical" evidence="7">
    <location>
        <begin position="354"/>
        <end position="378"/>
    </location>
</feature>
<keyword evidence="4 7" id="KW-1133">Transmembrane helix</keyword>
<evidence type="ECO:0000256" key="2">
    <source>
        <dbReference type="ARBA" id="ARBA00022692"/>
    </source>
</evidence>
<gene>
    <name evidence="8" type="ORF">GHK86_14940</name>
</gene>
<feature type="transmembrane region" description="Helical" evidence="7">
    <location>
        <begin position="64"/>
        <end position="85"/>
    </location>
</feature>
<name>A0ABW9QWU7_9ACTN</name>